<dbReference type="AlphaFoldDB" id="A0A7T0C4S3"/>
<evidence type="ECO:0000259" key="5">
    <source>
        <dbReference type="Pfam" id="PF19278"/>
    </source>
</evidence>
<feature type="domain" description="Hydantoinase/oxoprolinase N-terminal" evidence="4">
    <location>
        <begin position="8"/>
        <end position="209"/>
    </location>
</feature>
<dbReference type="InterPro" id="IPR008040">
    <property type="entry name" value="Hydant_A_N"/>
</dbReference>
<dbReference type="Pfam" id="PF01968">
    <property type="entry name" value="Hydantoinase_A"/>
    <property type="match status" value="1"/>
</dbReference>
<dbReference type="Pfam" id="PF19278">
    <property type="entry name" value="Hydant_A_C"/>
    <property type="match status" value="1"/>
</dbReference>
<dbReference type="InterPro" id="IPR049517">
    <property type="entry name" value="ACX-like_C"/>
</dbReference>
<dbReference type="InterPro" id="IPR045079">
    <property type="entry name" value="Oxoprolinase-like"/>
</dbReference>
<proteinExistence type="inferred from homology"/>
<evidence type="ECO:0000313" key="7">
    <source>
        <dbReference type="Proteomes" id="UP000594464"/>
    </source>
</evidence>
<comment type="similarity">
    <text evidence="1">Belongs to the oxoprolinase family.</text>
</comment>
<evidence type="ECO:0000259" key="3">
    <source>
        <dbReference type="Pfam" id="PF02538"/>
    </source>
</evidence>
<gene>
    <name evidence="6" type="ORF">G3M78_14720</name>
</gene>
<sequence>MSVPNAFRFSIDRGGTFTDIYAEIPGEPGYRVLKLLSDNPGVYEDAPREGIRRILQETTGLPLTPEGFEAKDVEWIRMGTTVATNALLERKGARVGLAITKGFRDLLEIGYQNRPSLFDLKIEKFPPLYQSALEIDERVQALSGLNSATSRQTDATQEIVVLKPLDIEAVRAGLLNLLEQGVESLAVVLMHAYAFPEHERRIGELALELGFRHVSLSSQVMNRIKIVGRGQTCCVDAYLTPPIQRYIDNFRSGFKGDMPEIYFMQSDGGLAPASAFSGSRAVLSGPAGGVVGCARTAYDPQSPRPVIGFDMGGTSTDVSRYDGELEWRHESELANVHLQTPQLDIRTVASGGGSRLFYRNGMLAVGPESSGAHPGPVCYRKGGPLSLTDANLLLGRLLPEHFPKVFGPKEDQALDLESARNAFQQWFDDERPPLKDVEAFALGFIEVANEAMARPIREITLQKGRDPKDHILSCFGGAGGQHACALARSLGIQDVFIHRFSGVLSAYGMGLADVTEDRSQAVGEIYSADVMPELLGRLDAMSESASSRLRRQGSRRTEATHYLNLRFAGTDTALMVKLEEGVDLQDEFLKLYRREFGFAPEGKTIIIDDARVRVVGSSDPARKIKLPSKTEDATPVTNSSCYFREGWLRTPVYDLNDLGPGEKIEGPAIILQESSTILIEPLCRCRVTEYGDLKITVPLHAPEAVGAQVDPVQLAIFSNRFMSIAEQMGVVLQKTAISTNIKERQDFSCAVFDRDGCLAANAPHQPVHLGAMGEAVRKQMEVFGEDVSPGDVWVSNSPQMGGSHLPDITVVTPVWVEGKAAFYVANRGHHADIGGSVPGSMPPFSTSIEEEGALINSFRLVRDGVFQEEGVSRLLKGSRRLSDNLSDLKAQVAANERGVRLLQELALQYSLATVQAYMKHIQEAAETSVRSAVRRISLARHLEDVDALTAEDRMDEGIPLCLRLTLDRTDGSIVFDFSGTGPQSSGNLNAPQAVTASVILYCLRCLTLQEMPLNQGCMAPVRIISEAGTLITPNADAAVAAGNVLTSQRLVDVIFKALGVCAASQGCMNNLTFGNETFGYYETIGGGAGAGPDWRGASGVHTHMTNTRITDPEILETRYPVLLREFSLRNGSGGAGRFAGGDGLVREIEFLVPLDVSLLSERRDVAPYGLEGGEPGACGENWRIRADGRRVKLGGKAGYVAERGERIRILTPGGGGYGAP</sequence>
<dbReference type="GO" id="GO:0005829">
    <property type="term" value="C:cytosol"/>
    <property type="evidence" value="ECO:0007669"/>
    <property type="project" value="TreeGrafter"/>
</dbReference>
<dbReference type="PANTHER" id="PTHR11365:SF2">
    <property type="entry name" value="5-OXOPROLINASE"/>
    <property type="match status" value="1"/>
</dbReference>
<evidence type="ECO:0000256" key="1">
    <source>
        <dbReference type="ARBA" id="ARBA00010403"/>
    </source>
</evidence>
<name>A0A7T0C4S3_9BACT</name>
<dbReference type="EMBL" id="CP048620">
    <property type="protein sequence ID" value="QPJ66587.1"/>
    <property type="molecule type" value="Genomic_DNA"/>
</dbReference>
<dbReference type="InterPro" id="IPR003692">
    <property type="entry name" value="Hydantoinase_B"/>
</dbReference>
<evidence type="ECO:0000259" key="2">
    <source>
        <dbReference type="Pfam" id="PF01968"/>
    </source>
</evidence>
<dbReference type="GO" id="GO:0006749">
    <property type="term" value="P:glutathione metabolic process"/>
    <property type="evidence" value="ECO:0007669"/>
    <property type="project" value="TreeGrafter"/>
</dbReference>
<dbReference type="Proteomes" id="UP000594464">
    <property type="component" value="Chromosome"/>
</dbReference>
<evidence type="ECO:0000313" key="6">
    <source>
        <dbReference type="EMBL" id="QPJ66587.1"/>
    </source>
</evidence>
<feature type="domain" description="Hydantoinase A/oxoprolinase" evidence="2">
    <location>
        <begin position="229"/>
        <end position="517"/>
    </location>
</feature>
<accession>A0A7T0C4S3</accession>
<evidence type="ECO:0000259" key="4">
    <source>
        <dbReference type="Pfam" id="PF05378"/>
    </source>
</evidence>
<organism evidence="6 7">
    <name type="scientific">Candidatus Nitrohelix vancouverensis</name>
    <dbReference type="NCBI Taxonomy" id="2705534"/>
    <lineage>
        <taxon>Bacteria</taxon>
        <taxon>Pseudomonadati</taxon>
        <taxon>Nitrospinota/Tectimicrobiota group</taxon>
        <taxon>Nitrospinota</taxon>
        <taxon>Nitrospinia</taxon>
        <taxon>Nitrospinales</taxon>
        <taxon>Nitrospinaceae</taxon>
        <taxon>Candidatus Nitrohelix</taxon>
    </lineage>
</organism>
<dbReference type="KEGG" id="nva:G3M78_14720"/>
<protein>
    <submittedName>
        <fullName evidence="6">5-oxoprolinase</fullName>
    </submittedName>
</protein>
<reference evidence="7" key="1">
    <citation type="submission" date="2020-02" db="EMBL/GenBank/DDBJ databases">
        <title>Genomic and physiological characterization of two novel Nitrospinaceae genera.</title>
        <authorList>
            <person name="Mueller A.J."/>
            <person name="Jung M.-Y."/>
            <person name="Strachan C.R."/>
            <person name="Herbold C.W."/>
            <person name="Kirkegaard R.H."/>
            <person name="Daims H."/>
        </authorList>
    </citation>
    <scope>NUCLEOTIDE SEQUENCE [LARGE SCALE GENOMIC DNA]</scope>
</reference>
<dbReference type="InterPro" id="IPR002821">
    <property type="entry name" value="Hydantoinase_A"/>
</dbReference>
<feature type="domain" description="Acetophenone carboxylase-like C-terminal" evidence="5">
    <location>
        <begin position="634"/>
        <end position="685"/>
    </location>
</feature>
<feature type="domain" description="Hydantoinase B/oxoprolinase" evidence="3">
    <location>
        <begin position="710"/>
        <end position="1220"/>
    </location>
</feature>
<dbReference type="Pfam" id="PF02538">
    <property type="entry name" value="Hydantoinase_B"/>
    <property type="match status" value="1"/>
</dbReference>
<dbReference type="Pfam" id="PF05378">
    <property type="entry name" value="Hydant_A_N"/>
    <property type="match status" value="1"/>
</dbReference>
<dbReference type="GO" id="GO:0017168">
    <property type="term" value="F:5-oxoprolinase (ATP-hydrolyzing) activity"/>
    <property type="evidence" value="ECO:0007669"/>
    <property type="project" value="TreeGrafter"/>
</dbReference>
<dbReference type="PANTHER" id="PTHR11365">
    <property type="entry name" value="5-OXOPROLINASE RELATED"/>
    <property type="match status" value="1"/>
</dbReference>